<feature type="transmembrane region" description="Helical" evidence="5">
    <location>
        <begin position="308"/>
        <end position="330"/>
    </location>
</feature>
<feature type="transmembrane region" description="Helical" evidence="5">
    <location>
        <begin position="235"/>
        <end position="254"/>
    </location>
</feature>
<dbReference type="CDD" id="cd17321">
    <property type="entry name" value="MFS_MMR_MDR_like"/>
    <property type="match status" value="1"/>
</dbReference>
<sequence length="502" mass="51069">MPPPAAGDARGRSRAGVLAAVCLGAIGMPMSFTGPAVALTALHDALGGSPAMLAWVTNAFMLSFGACLMVAGSLADAVGRRRVFRAGLWVVIFSSLAMSLLPGQGAMGLFVALRAVQGLGSAAVFAGGMAVLAQAFDGPGRARVFSLVGTSFGAGLSFGPLLSGWLLSAVGWRAVTASVIVVALLSLVLGWRSMAESRNPDATGLDVPGAASFTCALALLTWGVMQVPVHGWRDLHVLLPLAGALLSLAAFVRVESRSAQPMLDLSLLRHPRFVGVQLLAAAPAYGFVVLLILLPIRFIGVERMSPLVAGQLVFALSLPMLVVPPVVGWLVRWVSAARLCSLGLGICAAGLLWLARCQPGTPILQMAAPLLLIGAGMSLPWGLMDGLAVSVVPVEQAGMAAGIFNTVRVAGEGIALAVVGAALSGWLASGLAHVGDATAVQAGVQQLLSGNLSAALAAMPGLSVDALLGIYGQAFSTLLQALAAVTALTACVVFAFLRQPGR</sequence>
<proteinExistence type="predicted"/>
<feature type="transmembrane region" description="Helical" evidence="5">
    <location>
        <begin position="54"/>
        <end position="71"/>
    </location>
</feature>
<reference evidence="7 8" key="1">
    <citation type="submission" date="2020-08" db="EMBL/GenBank/DDBJ databases">
        <title>Genome sequence of Diaphorobacter ruginosibacter DSM 27467T.</title>
        <authorList>
            <person name="Hyun D.-W."/>
            <person name="Bae J.-W."/>
        </authorList>
    </citation>
    <scope>NUCLEOTIDE SEQUENCE [LARGE SCALE GENOMIC DNA]</scope>
    <source>
        <strain evidence="7 8">DSM 27467</strain>
    </source>
</reference>
<feature type="transmembrane region" description="Helical" evidence="5">
    <location>
        <begin position="414"/>
        <end position="435"/>
    </location>
</feature>
<dbReference type="PROSITE" id="PS50850">
    <property type="entry name" value="MFS"/>
    <property type="match status" value="1"/>
</dbReference>
<keyword evidence="2 5" id="KW-0812">Transmembrane</keyword>
<feature type="transmembrane region" description="Helical" evidence="5">
    <location>
        <begin position="336"/>
        <end position="355"/>
    </location>
</feature>
<feature type="transmembrane region" description="Helical" evidence="5">
    <location>
        <begin position="274"/>
        <end position="296"/>
    </location>
</feature>
<dbReference type="InterPro" id="IPR036259">
    <property type="entry name" value="MFS_trans_sf"/>
</dbReference>
<feature type="transmembrane region" description="Helical" evidence="5">
    <location>
        <begin position="367"/>
        <end position="384"/>
    </location>
</feature>
<dbReference type="PANTHER" id="PTHR42718:SF49">
    <property type="entry name" value="EXPORT PROTEIN"/>
    <property type="match status" value="1"/>
</dbReference>
<evidence type="ECO:0000256" key="2">
    <source>
        <dbReference type="ARBA" id="ARBA00022692"/>
    </source>
</evidence>
<accession>A0A7G9RVT7</accession>
<evidence type="ECO:0000313" key="7">
    <source>
        <dbReference type="EMBL" id="QNN59712.1"/>
    </source>
</evidence>
<keyword evidence="3 5" id="KW-1133">Transmembrane helix</keyword>
<dbReference type="InterPro" id="IPR011701">
    <property type="entry name" value="MFS"/>
</dbReference>
<dbReference type="PANTHER" id="PTHR42718">
    <property type="entry name" value="MAJOR FACILITATOR SUPERFAMILY MULTIDRUG TRANSPORTER MFSC"/>
    <property type="match status" value="1"/>
</dbReference>
<keyword evidence="8" id="KW-1185">Reference proteome</keyword>
<dbReference type="SUPFAM" id="SSF103473">
    <property type="entry name" value="MFS general substrate transporter"/>
    <property type="match status" value="1"/>
</dbReference>
<organism evidence="7 8">
    <name type="scientific">Diaphorobacter ruginosibacter</name>
    <dbReference type="NCBI Taxonomy" id="1715720"/>
    <lineage>
        <taxon>Bacteria</taxon>
        <taxon>Pseudomonadati</taxon>
        <taxon>Pseudomonadota</taxon>
        <taxon>Betaproteobacteria</taxon>
        <taxon>Burkholderiales</taxon>
        <taxon>Comamonadaceae</taxon>
        <taxon>Diaphorobacter</taxon>
    </lineage>
</organism>
<dbReference type="Proteomes" id="UP000515811">
    <property type="component" value="Chromosome"/>
</dbReference>
<gene>
    <name evidence="7" type="ORF">H9K76_18315</name>
</gene>
<protein>
    <submittedName>
        <fullName evidence="7">MFS transporter</fullName>
    </submittedName>
</protein>
<dbReference type="EMBL" id="CP060714">
    <property type="protein sequence ID" value="QNN59712.1"/>
    <property type="molecule type" value="Genomic_DNA"/>
</dbReference>
<feature type="transmembrane region" description="Helical" evidence="5">
    <location>
        <begin position="144"/>
        <end position="166"/>
    </location>
</feature>
<feature type="transmembrane region" description="Helical" evidence="5">
    <location>
        <begin position="83"/>
        <end position="101"/>
    </location>
</feature>
<feature type="transmembrane region" description="Helical" evidence="5">
    <location>
        <begin position="107"/>
        <end position="132"/>
    </location>
</feature>
<dbReference type="InterPro" id="IPR020846">
    <property type="entry name" value="MFS_dom"/>
</dbReference>
<feature type="domain" description="Major facilitator superfamily (MFS) profile" evidence="6">
    <location>
        <begin position="17"/>
        <end position="501"/>
    </location>
</feature>
<dbReference type="AlphaFoldDB" id="A0A7G9RVT7"/>
<keyword evidence="4 5" id="KW-0472">Membrane</keyword>
<feature type="transmembrane region" description="Helical" evidence="5">
    <location>
        <begin position="477"/>
        <end position="497"/>
    </location>
</feature>
<name>A0A7G9RVT7_9BURK</name>
<evidence type="ECO:0000313" key="8">
    <source>
        <dbReference type="Proteomes" id="UP000515811"/>
    </source>
</evidence>
<dbReference type="Gene3D" id="1.20.1720.10">
    <property type="entry name" value="Multidrug resistance protein D"/>
    <property type="match status" value="1"/>
</dbReference>
<evidence type="ECO:0000256" key="4">
    <source>
        <dbReference type="ARBA" id="ARBA00023136"/>
    </source>
</evidence>
<evidence type="ECO:0000256" key="5">
    <source>
        <dbReference type="SAM" id="Phobius"/>
    </source>
</evidence>
<evidence type="ECO:0000256" key="1">
    <source>
        <dbReference type="ARBA" id="ARBA00004141"/>
    </source>
</evidence>
<comment type="subcellular location">
    <subcellularLocation>
        <location evidence="1">Membrane</location>
        <topology evidence="1">Multi-pass membrane protein</topology>
    </subcellularLocation>
</comment>
<feature type="transmembrane region" description="Helical" evidence="5">
    <location>
        <begin position="172"/>
        <end position="191"/>
    </location>
</feature>
<dbReference type="Gene3D" id="1.20.1250.20">
    <property type="entry name" value="MFS general substrate transporter like domains"/>
    <property type="match status" value="1"/>
</dbReference>
<evidence type="ECO:0000256" key="3">
    <source>
        <dbReference type="ARBA" id="ARBA00022989"/>
    </source>
</evidence>
<dbReference type="Pfam" id="PF07690">
    <property type="entry name" value="MFS_1"/>
    <property type="match status" value="1"/>
</dbReference>
<evidence type="ECO:0000259" key="6">
    <source>
        <dbReference type="PROSITE" id="PS50850"/>
    </source>
</evidence>
<dbReference type="KEGG" id="drg:H9K76_18315"/>
<dbReference type="GO" id="GO:0022857">
    <property type="term" value="F:transmembrane transporter activity"/>
    <property type="evidence" value="ECO:0007669"/>
    <property type="project" value="InterPro"/>
</dbReference>
<dbReference type="GO" id="GO:0016020">
    <property type="term" value="C:membrane"/>
    <property type="evidence" value="ECO:0007669"/>
    <property type="project" value="UniProtKB-SubCell"/>
</dbReference>